<reference evidence="2" key="1">
    <citation type="submission" date="2018-02" db="EMBL/GenBank/DDBJ databases">
        <authorList>
            <person name="Kim S.-K."/>
            <person name="Jung H.-I."/>
            <person name="Lee S.-W."/>
        </authorList>
    </citation>
    <scope>NUCLEOTIDE SEQUENCE</scope>
    <source>
        <strain evidence="2">SK3146</strain>
    </source>
</reference>
<evidence type="ECO:0008006" key="4">
    <source>
        <dbReference type="Google" id="ProtNLM"/>
    </source>
</evidence>
<evidence type="ECO:0000256" key="1">
    <source>
        <dbReference type="SAM" id="Phobius"/>
    </source>
</evidence>
<sequence length="213" mass="24668">MEQFKLVVIYLVYWPSVLVLALTLFRCKPRNYIGQIIFSTIMLAQVSILIQSFGFIYLLSIVQPICMFLCLCLFFRLRMIQALLMVVIGFGFNIVIESPMTLMLSKFNYDAFVQMSKSVSVLPAILLCLINCCLAYLLSKFRIGFSFISANRFHRQARYPAKFYWMILAGFLLIGFTSFSIMFLEKIIMLSIFITLFTIGSILHFSYMRETAD</sequence>
<dbReference type="EMBL" id="CP027059">
    <property type="protein sequence ID" value="UQZ82891.1"/>
    <property type="molecule type" value="Genomic_DNA"/>
</dbReference>
<feature type="transmembrane region" description="Helical" evidence="1">
    <location>
        <begin position="56"/>
        <end position="75"/>
    </location>
</feature>
<dbReference type="RefSeq" id="WP_249864978.1">
    <property type="nucleotide sequence ID" value="NZ_CP027059.1"/>
</dbReference>
<feature type="transmembrane region" description="Helical" evidence="1">
    <location>
        <begin position="6"/>
        <end position="25"/>
    </location>
</feature>
<proteinExistence type="predicted"/>
<keyword evidence="1" id="KW-1133">Transmembrane helix</keyword>
<keyword evidence="3" id="KW-1185">Reference proteome</keyword>
<reference evidence="2" key="2">
    <citation type="journal article" date="2021" name="J Anim Sci Technol">
        <title>Complete genome sequence of Paenibacillus konkukensis sp. nov. SK3146 as a potential probiotic strain.</title>
        <authorList>
            <person name="Jung H.I."/>
            <person name="Park S."/>
            <person name="Niu K.M."/>
            <person name="Lee S.W."/>
            <person name="Kothari D."/>
            <person name="Yi K.J."/>
            <person name="Kim S.K."/>
        </authorList>
    </citation>
    <scope>NUCLEOTIDE SEQUENCE</scope>
    <source>
        <strain evidence="2">SK3146</strain>
    </source>
</reference>
<feature type="transmembrane region" description="Helical" evidence="1">
    <location>
        <begin position="187"/>
        <end position="207"/>
    </location>
</feature>
<gene>
    <name evidence="2" type="ORF">SK3146_02051</name>
</gene>
<organism evidence="2 3">
    <name type="scientific">Paenibacillus konkukensis</name>
    <dbReference type="NCBI Taxonomy" id="2020716"/>
    <lineage>
        <taxon>Bacteria</taxon>
        <taxon>Bacillati</taxon>
        <taxon>Bacillota</taxon>
        <taxon>Bacilli</taxon>
        <taxon>Bacillales</taxon>
        <taxon>Paenibacillaceae</taxon>
        <taxon>Paenibacillus</taxon>
    </lineage>
</organism>
<feature type="transmembrane region" description="Helical" evidence="1">
    <location>
        <begin position="82"/>
        <end position="100"/>
    </location>
</feature>
<protein>
    <recommendedName>
        <fullName evidence="4">ABC transporter permease</fullName>
    </recommendedName>
</protein>
<dbReference type="Proteomes" id="UP001057134">
    <property type="component" value="Chromosome"/>
</dbReference>
<keyword evidence="1" id="KW-0812">Transmembrane</keyword>
<evidence type="ECO:0000313" key="3">
    <source>
        <dbReference type="Proteomes" id="UP001057134"/>
    </source>
</evidence>
<feature type="transmembrane region" description="Helical" evidence="1">
    <location>
        <begin position="159"/>
        <end position="181"/>
    </location>
</feature>
<accession>A0ABY4RK73</accession>
<feature type="transmembrane region" description="Helical" evidence="1">
    <location>
        <begin position="32"/>
        <end position="50"/>
    </location>
</feature>
<keyword evidence="1" id="KW-0472">Membrane</keyword>
<feature type="transmembrane region" description="Helical" evidence="1">
    <location>
        <begin position="120"/>
        <end position="138"/>
    </location>
</feature>
<evidence type="ECO:0000313" key="2">
    <source>
        <dbReference type="EMBL" id="UQZ82891.1"/>
    </source>
</evidence>
<name>A0ABY4RK73_9BACL</name>